<protein>
    <submittedName>
        <fullName evidence="2">Transposase</fullName>
    </submittedName>
</protein>
<evidence type="ECO:0000313" key="2">
    <source>
        <dbReference type="EMBL" id="TCP68320.1"/>
    </source>
</evidence>
<keyword evidence="1" id="KW-0175">Coiled coil</keyword>
<gene>
    <name evidence="2" type="ORF">EDD57_1175</name>
</gene>
<evidence type="ECO:0000256" key="1">
    <source>
        <dbReference type="SAM" id="Coils"/>
    </source>
</evidence>
<dbReference type="InterPro" id="IPR009057">
    <property type="entry name" value="Homeodomain-like_sf"/>
</dbReference>
<dbReference type="Pfam" id="PF01527">
    <property type="entry name" value="HTH_Tnp_1"/>
    <property type="match status" value="1"/>
</dbReference>
<comment type="caution">
    <text evidence="2">The sequence shown here is derived from an EMBL/GenBank/DDBJ whole genome shotgun (WGS) entry which is preliminary data.</text>
</comment>
<feature type="coiled-coil region" evidence="1">
    <location>
        <begin position="61"/>
        <end position="95"/>
    </location>
</feature>
<organism evidence="2 3">
    <name type="scientific">Baia soyae</name>
    <dbReference type="NCBI Taxonomy" id="1544746"/>
    <lineage>
        <taxon>Bacteria</taxon>
        <taxon>Bacillati</taxon>
        <taxon>Bacillota</taxon>
        <taxon>Bacilli</taxon>
        <taxon>Bacillales</taxon>
        <taxon>Thermoactinomycetaceae</taxon>
        <taxon>Baia</taxon>
    </lineage>
</organism>
<reference evidence="2 3" key="1">
    <citation type="submission" date="2019-03" db="EMBL/GenBank/DDBJ databases">
        <title>Genomic Encyclopedia of Type Strains, Phase IV (KMG-IV): sequencing the most valuable type-strain genomes for metagenomic binning, comparative biology and taxonomic classification.</title>
        <authorList>
            <person name="Goeker M."/>
        </authorList>
    </citation>
    <scope>NUCLEOTIDE SEQUENCE [LARGE SCALE GENOMIC DNA]</scope>
    <source>
        <strain evidence="2 3">DSM 46831</strain>
    </source>
</reference>
<evidence type="ECO:0000313" key="3">
    <source>
        <dbReference type="Proteomes" id="UP000294746"/>
    </source>
</evidence>
<dbReference type="EMBL" id="SLXV01000017">
    <property type="protein sequence ID" value="TCP68320.1"/>
    <property type="molecule type" value="Genomic_DNA"/>
</dbReference>
<dbReference type="GO" id="GO:0006313">
    <property type="term" value="P:DNA transposition"/>
    <property type="evidence" value="ECO:0007669"/>
    <property type="project" value="InterPro"/>
</dbReference>
<dbReference type="GO" id="GO:0003677">
    <property type="term" value="F:DNA binding"/>
    <property type="evidence" value="ECO:0007669"/>
    <property type="project" value="InterPro"/>
</dbReference>
<accession>A0A4R2RV94</accession>
<proteinExistence type="predicted"/>
<dbReference type="GO" id="GO:0004803">
    <property type="term" value="F:transposase activity"/>
    <property type="evidence" value="ECO:0007669"/>
    <property type="project" value="InterPro"/>
</dbReference>
<name>A0A4R2RV94_9BACL</name>
<sequence>MKRKNYDPILKEKLVRLHLEEGRSVNSLTKEYGLGAGSLNSWVKKYREECKQINGINQPNQKDVFDQLAQLRKQNEELEKENRFLKKSAAFFAKESEK</sequence>
<dbReference type="InterPro" id="IPR002514">
    <property type="entry name" value="Transposase_8"/>
</dbReference>
<keyword evidence="3" id="KW-1185">Reference proteome</keyword>
<dbReference type="Gene3D" id="1.10.10.60">
    <property type="entry name" value="Homeodomain-like"/>
    <property type="match status" value="1"/>
</dbReference>
<dbReference type="AlphaFoldDB" id="A0A4R2RV94"/>
<dbReference type="Proteomes" id="UP000294746">
    <property type="component" value="Unassembled WGS sequence"/>
</dbReference>
<dbReference type="SUPFAM" id="SSF46689">
    <property type="entry name" value="Homeodomain-like"/>
    <property type="match status" value="1"/>
</dbReference>